<evidence type="ECO:0000256" key="2">
    <source>
        <dbReference type="SAM" id="SignalP"/>
    </source>
</evidence>
<dbReference type="InterPro" id="IPR057165">
    <property type="entry name" value="DUF7843"/>
</dbReference>
<dbReference type="InterPro" id="IPR057162">
    <property type="entry name" value="DUF7840"/>
</dbReference>
<sequence>MLKPVLSSLLLAILSNNAIATESYLSQNQQAALASNLDKHPQWKKILHYKNGESQIESKSFFLDINGRADPQKELLATIAAFEKSNSGSSDVPAQCRFPARSLWLKEQLGKSIQLPTVFCPDFQKWRNENQLESISLVFVTGYLGNPASFFGHLLMKFNKNDELFTTDSPLLDSSINFGADTGPRDNPVKYVAYGLLGGYNASFTKGDYYRHEFSYAENEQRELWEYELNLTESELRLLEAHQWELKDKQYRYYFLDGNCATQMANFIGIVLDRPLLVSNQPWDMPLDIFKSLAEIEHHGQPLIKEIKKRESKFSRIRDKYLSLTTQERTAAKELTKSQNSQEHPDYRQLDNQSKARVLNLLFDYYELIITDGDDNEVRAAKARKHQLMMERLQLPAMDLEWKKAESQPPHLAQNPKKLGLSSGYNNETGWFGMLSLRAAYYDYLSLETSRFKDSNTTFFDAEIKFDDKDVWLSKFDLFNVTTLNILQVDLFDDSRFAWSTRLTLEQKDLSCRDCERTRWYGGLGKAIKIQDKVALYAIPEVMYDISNYHDSTVGLGLGALYTANTNWKTHLKITPVLGLDKGESKGLIYKWENRFGNAQDQDIRLSLQYNEASEISLSYARYF</sequence>
<name>L8JBH1_9GAMM</name>
<dbReference type="Pfam" id="PF25222">
    <property type="entry name" value="DUF7840"/>
    <property type="match status" value="1"/>
</dbReference>
<dbReference type="Proteomes" id="UP000011134">
    <property type="component" value="Unassembled WGS sequence"/>
</dbReference>
<feature type="domain" description="Lnb N-terminal periplasmic" evidence="3">
    <location>
        <begin position="123"/>
        <end position="293"/>
    </location>
</feature>
<dbReference type="AlphaFoldDB" id="L8JBH1"/>
<evidence type="ECO:0000313" key="7">
    <source>
        <dbReference type="Proteomes" id="UP000011134"/>
    </source>
</evidence>
<feature type="domain" description="DUF7843" evidence="5">
    <location>
        <begin position="36"/>
        <end position="108"/>
    </location>
</feature>
<comment type="caution">
    <text evidence="6">The sequence shown here is derived from an EMBL/GenBank/DDBJ whole genome shotgun (WGS) entry which is preliminary data.</text>
</comment>
<evidence type="ECO:0000259" key="5">
    <source>
        <dbReference type="Pfam" id="PF25225"/>
    </source>
</evidence>
<dbReference type="InterPro" id="IPR025178">
    <property type="entry name" value="Lnb_N"/>
</dbReference>
<reference evidence="6 7" key="1">
    <citation type="submission" date="2012-12" db="EMBL/GenBank/DDBJ databases">
        <title>Genome Assembly of Photobacterium sp. AK15.</title>
        <authorList>
            <person name="Khatri I."/>
            <person name="Vaidya B."/>
            <person name="Srinivas T.N.R."/>
            <person name="Subramanian S."/>
            <person name="Pinnaka A."/>
        </authorList>
    </citation>
    <scope>NUCLEOTIDE SEQUENCE [LARGE SCALE GENOMIC DNA]</scope>
    <source>
        <strain evidence="6 7">AK15</strain>
    </source>
</reference>
<dbReference type="Pfam" id="PF13387">
    <property type="entry name" value="Lnb_N"/>
    <property type="match status" value="1"/>
</dbReference>
<evidence type="ECO:0000313" key="6">
    <source>
        <dbReference type="EMBL" id="ELR64904.1"/>
    </source>
</evidence>
<accession>L8JBH1</accession>
<dbReference type="Pfam" id="PF25225">
    <property type="entry name" value="DUF7843"/>
    <property type="match status" value="1"/>
</dbReference>
<feature type="region of interest" description="Disordered" evidence="1">
    <location>
        <begin position="331"/>
        <end position="350"/>
    </location>
</feature>
<dbReference type="RefSeq" id="WP_007467037.1">
    <property type="nucleotide sequence ID" value="NZ_AMZO01000021.1"/>
</dbReference>
<evidence type="ECO:0000256" key="1">
    <source>
        <dbReference type="SAM" id="MobiDB-lite"/>
    </source>
</evidence>
<dbReference type="OrthoDB" id="9759948at2"/>
<dbReference type="PATRIC" id="fig|1056511.3.peg.3070"/>
<keyword evidence="2" id="KW-0732">Signal</keyword>
<feature type="domain" description="DUF7840" evidence="4">
    <location>
        <begin position="409"/>
        <end position="623"/>
    </location>
</feature>
<organism evidence="6 7">
    <name type="scientific">Photobacterium marinum</name>
    <dbReference type="NCBI Taxonomy" id="1056511"/>
    <lineage>
        <taxon>Bacteria</taxon>
        <taxon>Pseudomonadati</taxon>
        <taxon>Pseudomonadota</taxon>
        <taxon>Gammaproteobacteria</taxon>
        <taxon>Vibrionales</taxon>
        <taxon>Vibrionaceae</taxon>
        <taxon>Photobacterium</taxon>
    </lineage>
</organism>
<evidence type="ECO:0000259" key="4">
    <source>
        <dbReference type="Pfam" id="PF25222"/>
    </source>
</evidence>
<evidence type="ECO:0000259" key="3">
    <source>
        <dbReference type="Pfam" id="PF13387"/>
    </source>
</evidence>
<gene>
    <name evidence="6" type="ORF">C942_01994</name>
</gene>
<dbReference type="EMBL" id="AMZO01000021">
    <property type="protein sequence ID" value="ELR64904.1"/>
    <property type="molecule type" value="Genomic_DNA"/>
</dbReference>
<proteinExistence type="predicted"/>
<feature type="signal peptide" evidence="2">
    <location>
        <begin position="1"/>
        <end position="20"/>
    </location>
</feature>
<keyword evidence="7" id="KW-1185">Reference proteome</keyword>
<feature type="chain" id="PRO_5003993519" evidence="2">
    <location>
        <begin position="21"/>
        <end position="624"/>
    </location>
</feature>
<protein>
    <submittedName>
        <fullName evidence="6">Uncharacterized protein</fullName>
    </submittedName>
</protein>